<dbReference type="RefSeq" id="WP_093519383.1">
    <property type="nucleotide sequence ID" value="NZ_FOSK01000005.1"/>
</dbReference>
<accession>A0A1I3ZLU8</accession>
<proteinExistence type="predicted"/>
<dbReference type="InterPro" id="IPR000073">
    <property type="entry name" value="AB_hydrolase_1"/>
</dbReference>
<evidence type="ECO:0000259" key="1">
    <source>
        <dbReference type="Pfam" id="PF12697"/>
    </source>
</evidence>
<dbReference type="InterPro" id="IPR050266">
    <property type="entry name" value="AB_hydrolase_sf"/>
</dbReference>
<dbReference type="Proteomes" id="UP000199598">
    <property type="component" value="Unassembled WGS sequence"/>
</dbReference>
<sequence length="258" mass="28302">MPNSSLPPVLLLTGTNAAAWAMDNVRMTFEASGYVCHSLTYRHHDLPPGPERDAKLVGVSIADYVEDARQALAEIGEAPVVVGHSIGGVIAQLLAAEGATKAGVLLNSSIVNGILPTTDGERELGKLLISAGAFWEHALEQDFELLTKYGFNTLALNLQHDIHARLGTESGRVLFEFVFWMYDVRQTTFIDPNKVSCPLLFVSGTEDKAVTPSTARLMAERYENSDFLAVKGACHYIQFEDQWPETAAKALDWLRQKL</sequence>
<reference evidence="2 3" key="1">
    <citation type="submission" date="2016-10" db="EMBL/GenBank/DDBJ databases">
        <authorList>
            <person name="Varghese N."/>
            <person name="Submissions S."/>
        </authorList>
    </citation>
    <scope>NUCLEOTIDE SEQUENCE [LARGE SCALE GENOMIC DNA]</scope>
    <source>
        <strain evidence="2 3">DSM 16392</strain>
    </source>
</reference>
<dbReference type="EMBL" id="FOSK01000005">
    <property type="protein sequence ID" value="SFK44606.1"/>
    <property type="molecule type" value="Genomic_DNA"/>
</dbReference>
<keyword evidence="3" id="KW-1185">Reference proteome</keyword>
<gene>
    <name evidence="2" type="ORF">SAMN04488518_105134</name>
</gene>
<name>A0A1I3ZLU8_9HYPH</name>
<evidence type="ECO:0000313" key="2">
    <source>
        <dbReference type="EMBL" id="SFK44606.1"/>
    </source>
</evidence>
<dbReference type="Gene3D" id="3.40.50.1820">
    <property type="entry name" value="alpha/beta hydrolase"/>
    <property type="match status" value="1"/>
</dbReference>
<protein>
    <submittedName>
        <fullName evidence="2">Pimeloyl-ACP methyl ester carboxylesterase</fullName>
    </submittedName>
</protein>
<dbReference type="InterPro" id="IPR029058">
    <property type="entry name" value="AB_hydrolase_fold"/>
</dbReference>
<feature type="domain" description="AB hydrolase-1" evidence="1">
    <location>
        <begin position="9"/>
        <end position="239"/>
    </location>
</feature>
<dbReference type="SUPFAM" id="SSF53474">
    <property type="entry name" value="alpha/beta-Hydrolases"/>
    <property type="match status" value="1"/>
</dbReference>
<organism evidence="2 3">
    <name type="scientific">Pseudovibrio ascidiaceicola</name>
    <dbReference type="NCBI Taxonomy" id="285279"/>
    <lineage>
        <taxon>Bacteria</taxon>
        <taxon>Pseudomonadati</taxon>
        <taxon>Pseudomonadota</taxon>
        <taxon>Alphaproteobacteria</taxon>
        <taxon>Hyphomicrobiales</taxon>
        <taxon>Stappiaceae</taxon>
        <taxon>Pseudovibrio</taxon>
    </lineage>
</organism>
<comment type="caution">
    <text evidence="2">The sequence shown here is derived from an EMBL/GenBank/DDBJ whole genome shotgun (WGS) entry which is preliminary data.</text>
</comment>
<dbReference type="Pfam" id="PF12697">
    <property type="entry name" value="Abhydrolase_6"/>
    <property type="match status" value="1"/>
</dbReference>
<dbReference type="PANTHER" id="PTHR43798">
    <property type="entry name" value="MONOACYLGLYCEROL LIPASE"/>
    <property type="match status" value="1"/>
</dbReference>
<evidence type="ECO:0000313" key="3">
    <source>
        <dbReference type="Proteomes" id="UP000199598"/>
    </source>
</evidence>